<dbReference type="Proteomes" id="UP001610861">
    <property type="component" value="Unassembled WGS sequence"/>
</dbReference>
<dbReference type="RefSeq" id="WP_397556783.1">
    <property type="nucleotide sequence ID" value="NZ_JBIQWL010000004.1"/>
</dbReference>
<name>A0ABW7Q922_9MICO</name>
<evidence type="ECO:0000313" key="2">
    <source>
        <dbReference type="EMBL" id="MFH8251333.1"/>
    </source>
</evidence>
<dbReference type="EMBL" id="JBIQWL010000004">
    <property type="protein sequence ID" value="MFH8251333.1"/>
    <property type="molecule type" value="Genomic_DNA"/>
</dbReference>
<gene>
    <name evidence="2" type="ORF">ACH3VR_13255</name>
</gene>
<evidence type="ECO:0000313" key="3">
    <source>
        <dbReference type="Proteomes" id="UP001610861"/>
    </source>
</evidence>
<keyword evidence="3" id="KW-1185">Reference proteome</keyword>
<protein>
    <submittedName>
        <fullName evidence="2">Uncharacterized protein</fullName>
    </submittedName>
</protein>
<sequence>MHTRTTAAIGSIAVVLLALSSSPAMAVGLTEMGHFDDLNHESYTAHDPNLCDGMLSFPVEWNENAVGTYRIVERKGQLYESFNGSFIGTWTNVDTGLGYHYNQRLNSGDQNLVPNDMGGFTLTFTDRFNVFWTDDLGRANLHDAGANTVTIEVDQNRDFVSFIDNRGRGRADTEGRDFCADLIEFTTP</sequence>
<reference evidence="2 3" key="1">
    <citation type="submission" date="2024-09" db="EMBL/GenBank/DDBJ databases">
        <authorList>
            <person name="Pan X."/>
        </authorList>
    </citation>
    <scope>NUCLEOTIDE SEQUENCE [LARGE SCALE GENOMIC DNA]</scope>
    <source>
        <strain evidence="2 3">B2969</strain>
    </source>
</reference>
<organism evidence="2 3">
    <name type="scientific">Microbacterium alkaliflavum</name>
    <dbReference type="NCBI Taxonomy" id="3248839"/>
    <lineage>
        <taxon>Bacteria</taxon>
        <taxon>Bacillati</taxon>
        <taxon>Actinomycetota</taxon>
        <taxon>Actinomycetes</taxon>
        <taxon>Micrococcales</taxon>
        <taxon>Microbacteriaceae</taxon>
        <taxon>Microbacterium</taxon>
    </lineage>
</organism>
<keyword evidence="1" id="KW-0732">Signal</keyword>
<proteinExistence type="predicted"/>
<comment type="caution">
    <text evidence="2">The sequence shown here is derived from an EMBL/GenBank/DDBJ whole genome shotgun (WGS) entry which is preliminary data.</text>
</comment>
<evidence type="ECO:0000256" key="1">
    <source>
        <dbReference type="SAM" id="SignalP"/>
    </source>
</evidence>
<accession>A0ABW7Q922</accession>
<feature type="signal peptide" evidence="1">
    <location>
        <begin position="1"/>
        <end position="26"/>
    </location>
</feature>
<feature type="chain" id="PRO_5047385111" evidence="1">
    <location>
        <begin position="27"/>
        <end position="188"/>
    </location>
</feature>